<evidence type="ECO:0000313" key="1">
    <source>
        <dbReference type="EMBL" id="CDT01345.1"/>
    </source>
</evidence>
<organism evidence="1 2">
    <name type="scientific">Vibrio crassostreae</name>
    <dbReference type="NCBI Taxonomy" id="246167"/>
    <lineage>
        <taxon>Bacteria</taxon>
        <taxon>Pseudomonadati</taxon>
        <taxon>Pseudomonadota</taxon>
        <taxon>Gammaproteobacteria</taxon>
        <taxon>Vibrionales</taxon>
        <taxon>Vibrionaceae</taxon>
        <taxon>Vibrio</taxon>
    </lineage>
</organism>
<comment type="caution">
    <text evidence="1">The sequence shown here is derived from an EMBL/GenBank/DDBJ whole genome shotgun (WGS) entry which is preliminary data.</text>
</comment>
<dbReference type="Proteomes" id="UP000049077">
    <property type="component" value="Unassembled WGS sequence"/>
</dbReference>
<reference evidence="1 2" key="1">
    <citation type="submission" date="2014-06" db="EMBL/GenBank/DDBJ databases">
        <authorList>
            <person name="Le Roux F."/>
        </authorList>
    </citation>
    <scope>NUCLEOTIDE SEQUENCE [LARGE SCALE GENOMIC DNA]</scope>
    <source>
        <strain evidence="1 2">J5-4</strain>
    </source>
</reference>
<dbReference type="EMBL" id="CCJX01000032">
    <property type="protein sequence ID" value="CDT01345.1"/>
    <property type="molecule type" value="Genomic_DNA"/>
</dbReference>
<evidence type="ECO:0000313" key="2">
    <source>
        <dbReference type="Proteomes" id="UP000049077"/>
    </source>
</evidence>
<accession>A0ABP1WNA0</accession>
<name>A0ABP1WNA0_9VIBR</name>
<sequence length="54" mass="6013">MLHGLDMDDDRLSLLLDLLLEHSLGRNLTSYFATLARAMLCSSTLTTHDLSYSA</sequence>
<protein>
    <submittedName>
        <fullName evidence="1">Uncharacterized protein</fullName>
    </submittedName>
</protein>
<proteinExistence type="predicted"/>
<keyword evidence="2" id="KW-1185">Reference proteome</keyword>
<gene>
    <name evidence="1" type="ORF">VCR4J5_1270249</name>
</gene>